<feature type="coiled-coil region" evidence="1">
    <location>
        <begin position="207"/>
        <end position="290"/>
    </location>
</feature>
<evidence type="ECO:0000313" key="4">
    <source>
        <dbReference type="Proteomes" id="UP000829720"/>
    </source>
</evidence>
<dbReference type="AlphaFoldDB" id="A0A8T3CDQ6"/>
<evidence type="ECO:0000313" key="3">
    <source>
        <dbReference type="EMBL" id="KAI1881967.1"/>
    </source>
</evidence>
<dbReference type="Proteomes" id="UP000829720">
    <property type="component" value="Unassembled WGS sequence"/>
</dbReference>
<reference evidence="3" key="1">
    <citation type="submission" date="2021-01" db="EMBL/GenBank/DDBJ databases">
        <authorList>
            <person name="Zahm M."/>
            <person name="Roques C."/>
            <person name="Cabau C."/>
            <person name="Klopp C."/>
            <person name="Donnadieu C."/>
            <person name="Jouanno E."/>
            <person name="Lampietro C."/>
            <person name="Louis A."/>
            <person name="Herpin A."/>
            <person name="Echchiki A."/>
            <person name="Berthelot C."/>
            <person name="Parey E."/>
            <person name="Roest-Crollius H."/>
            <person name="Braasch I."/>
            <person name="Postlethwait J."/>
            <person name="Bobe J."/>
            <person name="Montfort J."/>
            <person name="Bouchez O."/>
            <person name="Begum T."/>
            <person name="Mejri S."/>
            <person name="Adams A."/>
            <person name="Chen W.-J."/>
            <person name="Guiguen Y."/>
        </authorList>
    </citation>
    <scope>NUCLEOTIDE SEQUENCE</scope>
    <source>
        <tissue evidence="3">Blood</tissue>
    </source>
</reference>
<feature type="region of interest" description="Disordered" evidence="2">
    <location>
        <begin position="438"/>
        <end position="472"/>
    </location>
</feature>
<evidence type="ECO:0000256" key="1">
    <source>
        <dbReference type="SAM" id="Coils"/>
    </source>
</evidence>
<name>A0A8T3CDQ6_9TELE</name>
<feature type="coiled-coil region" evidence="1">
    <location>
        <begin position="323"/>
        <end position="350"/>
    </location>
</feature>
<comment type="caution">
    <text evidence="3">The sequence shown here is derived from an EMBL/GenBank/DDBJ whole genome shotgun (WGS) entry which is preliminary data.</text>
</comment>
<feature type="compositionally biased region" description="Polar residues" evidence="2">
    <location>
        <begin position="8"/>
        <end position="44"/>
    </location>
</feature>
<feature type="region of interest" description="Disordered" evidence="2">
    <location>
        <begin position="1"/>
        <end position="47"/>
    </location>
</feature>
<organism evidence="3 4">
    <name type="scientific">Albula goreensis</name>
    <dbReference type="NCBI Taxonomy" id="1534307"/>
    <lineage>
        <taxon>Eukaryota</taxon>
        <taxon>Metazoa</taxon>
        <taxon>Chordata</taxon>
        <taxon>Craniata</taxon>
        <taxon>Vertebrata</taxon>
        <taxon>Euteleostomi</taxon>
        <taxon>Actinopterygii</taxon>
        <taxon>Neopterygii</taxon>
        <taxon>Teleostei</taxon>
        <taxon>Albuliformes</taxon>
        <taxon>Albulidae</taxon>
        <taxon>Albula</taxon>
    </lineage>
</organism>
<gene>
    <name evidence="3" type="ORF">AGOR_G00245640</name>
</gene>
<feature type="compositionally biased region" description="Polar residues" evidence="2">
    <location>
        <begin position="463"/>
        <end position="472"/>
    </location>
</feature>
<feature type="coiled-coil region" evidence="1">
    <location>
        <begin position="53"/>
        <end position="178"/>
    </location>
</feature>
<feature type="compositionally biased region" description="Polar residues" evidence="2">
    <location>
        <begin position="438"/>
        <end position="451"/>
    </location>
</feature>
<evidence type="ECO:0008006" key="5">
    <source>
        <dbReference type="Google" id="ProtNLM"/>
    </source>
</evidence>
<evidence type="ECO:0000256" key="2">
    <source>
        <dbReference type="SAM" id="MobiDB-lite"/>
    </source>
</evidence>
<keyword evidence="1" id="KW-0175">Coiled coil</keyword>
<dbReference type="EMBL" id="JAERUA010000025">
    <property type="protein sequence ID" value="KAI1881967.1"/>
    <property type="molecule type" value="Genomic_DNA"/>
</dbReference>
<protein>
    <recommendedName>
        <fullName evidence="5">Coiled-coil domain-containing protein 62</fullName>
    </recommendedName>
</protein>
<proteinExistence type="predicted"/>
<dbReference type="OrthoDB" id="6155277at2759"/>
<keyword evidence="4" id="KW-1185">Reference proteome</keyword>
<accession>A0A8T3CDQ6</accession>
<sequence length="472" mass="52935">MDKGNRRFISNESTRSSASNFSHTSATSLDPWHSTPTKKATTAAGSVLEGGMVQKQRRELQLLMAELKDRDRELNDMVAAHTKQLQGWEKDRQRVLRLEQRNARLEGELQKQKEVIRALTQQLRLAEVRQRDGHMELNDVQLQLRQLSQQHQNSASRCQDLEERNESLNSTILELSSQVGQLQVHEEELSATLKLKDKDVTKATNLIVDLSGRFQKLEEVLKDYKAREAKVLKLMEQHKRGYHEAKEENAQLKDQLQEKTAESNAQKEEIIRLKQENEQLQRKLEMAGEGERWKDELMELAQSKQGRVQSPSSTACARYSPVCENQQNDLQLLQLNLESAQEALIQLESRVLPGRQGNQEASLLLDCPALLACEETAGCASDLSPPTGTNSDLSLQQLLYPQSPASDCVQGSQQSPTSCLRRLLAQSQEMVCSLERSTSCPAHSPTHNPTLSPYKGSAPSLARSLSNGAALS</sequence>